<evidence type="ECO:0000313" key="3">
    <source>
        <dbReference type="Proteomes" id="UP000516764"/>
    </source>
</evidence>
<keyword evidence="1" id="KW-0732">Signal</keyword>
<dbReference type="Proteomes" id="UP000516764">
    <property type="component" value="Chromosome"/>
</dbReference>
<protein>
    <recommendedName>
        <fullName evidence="4">Lipoprotein</fullName>
    </recommendedName>
</protein>
<keyword evidence="3" id="KW-1185">Reference proteome</keyword>
<feature type="signal peptide" evidence="1">
    <location>
        <begin position="1"/>
        <end position="22"/>
    </location>
</feature>
<evidence type="ECO:0000313" key="2">
    <source>
        <dbReference type="EMBL" id="QOD62286.1"/>
    </source>
</evidence>
<dbReference type="RefSeq" id="WP_088354733.1">
    <property type="nucleotide sequence ID" value="NZ_CP061813.1"/>
</dbReference>
<dbReference type="AlphaFoldDB" id="A0A7L8AJW7"/>
<reference evidence="2 3" key="1">
    <citation type="journal article" date="2016" name="Int. J. Syst. Evol. Microbiol.">
        <title>Polaribacter haliotis sp. nov., isolated from the gut of abalone Haliotis discus hannai.</title>
        <authorList>
            <person name="Kim Y.O."/>
            <person name="Park I.S."/>
            <person name="Park S."/>
            <person name="Nam B.H."/>
            <person name="Park J.M."/>
            <person name="Kim D.G."/>
            <person name="Yoon J.H."/>
        </authorList>
    </citation>
    <scope>NUCLEOTIDE SEQUENCE [LARGE SCALE GENOMIC DNA]</scope>
    <source>
        <strain evidence="2 3">KCTC 52418</strain>
    </source>
</reference>
<dbReference type="EMBL" id="CP061813">
    <property type="protein sequence ID" value="QOD62286.1"/>
    <property type="molecule type" value="Genomic_DNA"/>
</dbReference>
<organism evidence="2 3">
    <name type="scientific">Polaribacter haliotis</name>
    <dbReference type="NCBI Taxonomy" id="1888915"/>
    <lineage>
        <taxon>Bacteria</taxon>
        <taxon>Pseudomonadati</taxon>
        <taxon>Bacteroidota</taxon>
        <taxon>Flavobacteriia</taxon>
        <taxon>Flavobacteriales</taxon>
        <taxon>Flavobacteriaceae</taxon>
    </lineage>
</organism>
<gene>
    <name evidence="2" type="ORF">H9I45_07545</name>
</gene>
<feature type="chain" id="PRO_5032267577" description="Lipoprotein" evidence="1">
    <location>
        <begin position="23"/>
        <end position="178"/>
    </location>
</feature>
<accession>A0A7L8AJW7</accession>
<evidence type="ECO:0008006" key="4">
    <source>
        <dbReference type="Google" id="ProtNLM"/>
    </source>
</evidence>
<dbReference type="KEGG" id="phal:H9I45_07545"/>
<proteinExistence type="predicted"/>
<evidence type="ECO:0000256" key="1">
    <source>
        <dbReference type="SAM" id="SignalP"/>
    </source>
</evidence>
<sequence length="178" mass="20584">MAFLKRASFLIISLLFFSCYQSLDFDQVEEYVITPNYTVSLATFSVDALVFTSPPVTEIRENTTFEIFKNSFFKNNSVRLDFEFEIVNEINRNFVVELTLLDKNNSEIYTLENLNISANQRDFKQSEIIDISLNPNVKNFTKVEVLLRLEDPTIPMSTSENGAIRLKSATTIYLERSF</sequence>
<name>A0A7L8AJW7_9FLAO</name>
<dbReference type="PROSITE" id="PS51257">
    <property type="entry name" value="PROKAR_LIPOPROTEIN"/>
    <property type="match status" value="1"/>
</dbReference>
<dbReference type="OrthoDB" id="1448832at2"/>